<dbReference type="GO" id="GO:0031072">
    <property type="term" value="F:heat shock protein binding"/>
    <property type="evidence" value="ECO:0007669"/>
    <property type="project" value="InterPro"/>
</dbReference>
<evidence type="ECO:0000256" key="10">
    <source>
        <dbReference type="ARBA" id="ARBA00067609"/>
    </source>
</evidence>
<dbReference type="FunFam" id="2.60.260.20:FF:000009">
    <property type="entry name" value="Putative Mitochondrial DnaJ chaperone"/>
    <property type="match status" value="1"/>
</dbReference>
<feature type="domain" description="J" evidence="13">
    <location>
        <begin position="3"/>
        <end position="66"/>
    </location>
</feature>
<dbReference type="RefSeq" id="WP_131280450.1">
    <property type="nucleotide sequence ID" value="NZ_JBHSLR010000009.1"/>
</dbReference>
<feature type="domain" description="CR-type" evidence="14">
    <location>
        <begin position="124"/>
        <end position="206"/>
    </location>
</feature>
<dbReference type="Gene3D" id="2.10.230.10">
    <property type="entry name" value="Heat shock protein DnaJ, cysteine-rich domain"/>
    <property type="match status" value="1"/>
</dbReference>
<dbReference type="Pfam" id="PF00684">
    <property type="entry name" value="DnaJ_CXXCXGXG"/>
    <property type="match status" value="1"/>
</dbReference>
<dbReference type="Proteomes" id="UP000293036">
    <property type="component" value="Unassembled WGS sequence"/>
</dbReference>
<keyword evidence="3 11" id="KW-0479">Metal-binding</keyword>
<dbReference type="CDD" id="cd10747">
    <property type="entry name" value="DnaJ_C"/>
    <property type="match status" value="1"/>
</dbReference>
<dbReference type="PANTHER" id="PTHR43096">
    <property type="entry name" value="DNAJ HOMOLOG 1, MITOCHONDRIAL-RELATED"/>
    <property type="match status" value="1"/>
</dbReference>
<dbReference type="HAMAP" id="MF_01152">
    <property type="entry name" value="DnaJ"/>
    <property type="match status" value="1"/>
</dbReference>
<dbReference type="OrthoDB" id="9779889at2"/>
<feature type="binding site" evidence="11">
    <location>
        <position position="180"/>
    </location>
    <ligand>
        <name>Zn(2+)</name>
        <dbReference type="ChEBI" id="CHEBI:29105"/>
        <label>2</label>
    </ligand>
</feature>
<dbReference type="InterPro" id="IPR008971">
    <property type="entry name" value="HSP40/DnaJ_pept-bd"/>
</dbReference>
<dbReference type="SUPFAM" id="SSF57938">
    <property type="entry name" value="DnaJ/Hsp40 cysteine-rich domain"/>
    <property type="match status" value="1"/>
</dbReference>
<dbReference type="Pfam" id="PF01556">
    <property type="entry name" value="DnaJ_C"/>
    <property type="match status" value="1"/>
</dbReference>
<dbReference type="FunFam" id="2.60.260.20:FF:000005">
    <property type="entry name" value="Chaperone protein dnaJ 1, mitochondrial"/>
    <property type="match status" value="1"/>
</dbReference>
<keyword evidence="6 11" id="KW-0862">Zinc</keyword>
<feature type="binding site" evidence="11">
    <location>
        <position position="197"/>
    </location>
    <ligand>
        <name>Zn(2+)</name>
        <dbReference type="ChEBI" id="CHEBI:29105"/>
        <label>1</label>
    </ligand>
</feature>
<dbReference type="FunFam" id="2.10.230.10:FF:000002">
    <property type="entry name" value="Molecular chaperone DnaJ"/>
    <property type="match status" value="1"/>
</dbReference>
<evidence type="ECO:0000256" key="11">
    <source>
        <dbReference type="HAMAP-Rule" id="MF_01152"/>
    </source>
</evidence>
<accession>A0A4Q9V035</accession>
<evidence type="ECO:0000256" key="12">
    <source>
        <dbReference type="PROSITE-ProRule" id="PRU00546"/>
    </source>
</evidence>
<name>A0A4Q9V035_9ACTO</name>
<sequence>MADYYEILGVSRDASQDDIKKAYRKLARKLHPDVAGPDGAERFKDVTSAYDVLSNEEKRRMYDMGGEDALRGGGAGAAGGFGFEDIFSTFFGGGAAQRGPISRTQRGSDSLVQMNLSLDEVVFGVDKPITVDIAAECPECHGMMTAPGTQPVTCAQCGGSGSIQRVTNSLFGQMMTTSACGACQGYGTQIVTPCGECSGEGRVRSKKSVTVKVPAGVENGMRIRLTGQGDAGVAGGMPGDLFAEVYVEKDPIFVRQGDHLHATLEVPMTSAVLGTELAIDTFDGEQKVYIAPGTQSGAEVKLEGMGVGRLHRRGRGDLKITVQVKTPTKLDDAQRALIEELAKLRGEESPAARMISDLSSVFSRLKDKFMGH</sequence>
<keyword evidence="5 11" id="KW-0863">Zinc-finger</keyword>
<organism evidence="15 16">
    <name type="scientific">Arcanobacterium bovis</name>
    <dbReference type="NCBI Taxonomy" id="2529275"/>
    <lineage>
        <taxon>Bacteria</taxon>
        <taxon>Bacillati</taxon>
        <taxon>Actinomycetota</taxon>
        <taxon>Actinomycetes</taxon>
        <taxon>Actinomycetales</taxon>
        <taxon>Actinomycetaceae</taxon>
        <taxon>Arcanobacterium</taxon>
    </lineage>
</organism>
<gene>
    <name evidence="11 15" type="primary">dnaJ</name>
    <name evidence="15" type="ORF">EZJ44_03990</name>
</gene>
<dbReference type="GO" id="GO:0009408">
    <property type="term" value="P:response to heat"/>
    <property type="evidence" value="ECO:0007669"/>
    <property type="project" value="InterPro"/>
</dbReference>
<evidence type="ECO:0000313" key="16">
    <source>
        <dbReference type="Proteomes" id="UP000293036"/>
    </source>
</evidence>
<comment type="caution">
    <text evidence="11">Lacks conserved residue(s) required for the propagation of feature annotation.</text>
</comment>
<dbReference type="Pfam" id="PF00226">
    <property type="entry name" value="DnaJ"/>
    <property type="match status" value="1"/>
</dbReference>
<comment type="subunit">
    <text evidence="11">Homodimer.</text>
</comment>
<dbReference type="GO" id="GO:0005524">
    <property type="term" value="F:ATP binding"/>
    <property type="evidence" value="ECO:0007669"/>
    <property type="project" value="InterPro"/>
</dbReference>
<dbReference type="InterPro" id="IPR012724">
    <property type="entry name" value="DnaJ"/>
</dbReference>
<comment type="cofactor">
    <cofactor evidence="11">
        <name>Zn(2+)</name>
        <dbReference type="ChEBI" id="CHEBI:29105"/>
    </cofactor>
    <text evidence="11">Binds 2 Zn(2+) ions per monomer.</text>
</comment>
<evidence type="ECO:0000259" key="13">
    <source>
        <dbReference type="PROSITE" id="PS50076"/>
    </source>
</evidence>
<feature type="binding site" evidence="11">
    <location>
        <position position="183"/>
    </location>
    <ligand>
        <name>Zn(2+)</name>
        <dbReference type="ChEBI" id="CHEBI:29105"/>
        <label>2</label>
    </ligand>
</feature>
<comment type="function">
    <text evidence="11">Participates actively in the response to hyperosmotic and heat shock by preventing the aggregation of stress-denatured proteins and by disaggregating proteins, also in an autonomous, DnaK-independent fashion. Unfolded proteins bind initially to DnaJ; upon interaction with the DnaJ-bound protein, DnaK hydrolyzes its bound ATP, resulting in the formation of a stable complex. GrpE releases ADP from DnaK; ATP binding to DnaK triggers the release of the substrate protein, thus completing the reaction cycle. Several rounds of ATP-dependent interactions between DnaJ, DnaK and GrpE are required for fully efficient folding. Also involved, together with DnaK and GrpE, in the DNA replication of plasmids through activation of initiation proteins.</text>
</comment>
<evidence type="ECO:0000256" key="1">
    <source>
        <dbReference type="ARBA" id="ARBA00022490"/>
    </source>
</evidence>
<feature type="zinc finger region" description="CR-type" evidence="12">
    <location>
        <begin position="124"/>
        <end position="206"/>
    </location>
</feature>
<reference evidence="15 16" key="1">
    <citation type="submission" date="2019-02" db="EMBL/GenBank/DDBJ databases">
        <title>Arcanobacterium bovis sp. nov., isolated from the milk of a cow with mastitis.</title>
        <authorList>
            <person name="Sammra O."/>
            <person name="Foster G."/>
            <person name="Hassan A."/>
            <person name="Alssahen M."/>
            <person name="Laemmler C."/>
            <person name="Borowiak M."/>
            <person name="Malorny B."/>
            <person name="Abdulmawjood A."/>
        </authorList>
    </citation>
    <scope>NUCLEOTIDE SEQUENCE [LARGE SCALE GENOMIC DNA]</scope>
    <source>
        <strain evidence="15 16">C605018/01/1</strain>
    </source>
</reference>
<dbReference type="Gene3D" id="2.60.260.20">
    <property type="entry name" value="Urease metallochaperone UreE, N-terminal domain"/>
    <property type="match status" value="2"/>
</dbReference>
<dbReference type="InterPro" id="IPR018253">
    <property type="entry name" value="DnaJ_domain_CS"/>
</dbReference>
<dbReference type="SUPFAM" id="SSF46565">
    <property type="entry name" value="Chaperone J-domain"/>
    <property type="match status" value="1"/>
</dbReference>
<evidence type="ECO:0000256" key="7">
    <source>
        <dbReference type="ARBA" id="ARBA00023016"/>
    </source>
</evidence>
<feature type="binding site" evidence="11">
    <location>
        <position position="194"/>
    </location>
    <ligand>
        <name>Zn(2+)</name>
        <dbReference type="ChEBI" id="CHEBI:29105"/>
        <label>1</label>
    </ligand>
</feature>
<evidence type="ECO:0000313" key="15">
    <source>
        <dbReference type="EMBL" id="TBW22007.1"/>
    </source>
</evidence>
<comment type="domain">
    <text evidence="11">The J domain is necessary and sufficient to stimulate DnaK ATPase activity. Zinc center 1 plays an important role in the autonomous, DnaK-independent chaperone activity of DnaJ. Zinc center 2 is essential for interaction with DnaK and for DnaJ activity.</text>
</comment>
<keyword evidence="16" id="KW-1185">Reference proteome</keyword>
<dbReference type="SMART" id="SM00271">
    <property type="entry name" value="DnaJ"/>
    <property type="match status" value="1"/>
</dbReference>
<evidence type="ECO:0000256" key="8">
    <source>
        <dbReference type="ARBA" id="ARBA00023186"/>
    </source>
</evidence>
<dbReference type="AlphaFoldDB" id="A0A4Q9V035"/>
<feature type="binding site" evidence="11">
    <location>
        <position position="137"/>
    </location>
    <ligand>
        <name>Zn(2+)</name>
        <dbReference type="ChEBI" id="CHEBI:29105"/>
        <label>1</label>
    </ligand>
</feature>
<dbReference type="InterPro" id="IPR001305">
    <property type="entry name" value="HSP_DnaJ_Cys-rich_dom"/>
</dbReference>
<evidence type="ECO:0000259" key="14">
    <source>
        <dbReference type="PROSITE" id="PS51188"/>
    </source>
</evidence>
<dbReference type="InterPro" id="IPR036869">
    <property type="entry name" value="J_dom_sf"/>
</dbReference>
<dbReference type="GO" id="GO:0042026">
    <property type="term" value="P:protein refolding"/>
    <property type="evidence" value="ECO:0007669"/>
    <property type="project" value="TreeGrafter"/>
</dbReference>
<protein>
    <recommendedName>
        <fullName evidence="10 11">Chaperone protein DnaJ</fullName>
    </recommendedName>
</protein>
<comment type="caution">
    <text evidence="15">The sequence shown here is derived from an EMBL/GenBank/DDBJ whole genome shotgun (WGS) entry which is preliminary data.</text>
</comment>
<keyword evidence="7 11" id="KW-0346">Stress response</keyword>
<evidence type="ECO:0000256" key="5">
    <source>
        <dbReference type="ARBA" id="ARBA00022771"/>
    </source>
</evidence>
<dbReference type="CDD" id="cd06257">
    <property type="entry name" value="DnaJ"/>
    <property type="match status" value="1"/>
</dbReference>
<evidence type="ECO:0000256" key="4">
    <source>
        <dbReference type="ARBA" id="ARBA00022737"/>
    </source>
</evidence>
<dbReference type="Gene3D" id="1.10.287.110">
    <property type="entry name" value="DnaJ domain"/>
    <property type="match status" value="1"/>
</dbReference>
<dbReference type="PRINTS" id="PR00625">
    <property type="entry name" value="JDOMAIN"/>
</dbReference>
<keyword evidence="8 11" id="KW-0143">Chaperone</keyword>
<keyword evidence="4 11" id="KW-0677">Repeat</keyword>
<dbReference type="PROSITE" id="PS00636">
    <property type="entry name" value="DNAJ_1"/>
    <property type="match status" value="1"/>
</dbReference>
<proteinExistence type="inferred from homology"/>
<feature type="binding site" evidence="11">
    <location>
        <position position="154"/>
    </location>
    <ligand>
        <name>Zn(2+)</name>
        <dbReference type="ChEBI" id="CHEBI:29105"/>
        <label>2</label>
    </ligand>
</feature>
<comment type="subcellular location">
    <subcellularLocation>
        <location evidence="11">Cytoplasm</location>
    </subcellularLocation>
</comment>
<dbReference type="PROSITE" id="PS51188">
    <property type="entry name" value="ZF_CR"/>
    <property type="match status" value="1"/>
</dbReference>
<evidence type="ECO:0000256" key="3">
    <source>
        <dbReference type="ARBA" id="ARBA00022723"/>
    </source>
</evidence>
<evidence type="ECO:0000256" key="9">
    <source>
        <dbReference type="ARBA" id="ARBA00061004"/>
    </source>
</evidence>
<dbReference type="NCBIfam" id="NF008035">
    <property type="entry name" value="PRK10767.1"/>
    <property type="match status" value="1"/>
</dbReference>
<dbReference type="NCBIfam" id="TIGR02349">
    <property type="entry name" value="DnaJ_bact"/>
    <property type="match status" value="1"/>
</dbReference>
<dbReference type="PROSITE" id="PS50076">
    <property type="entry name" value="DNAJ_2"/>
    <property type="match status" value="1"/>
</dbReference>
<comment type="similarity">
    <text evidence="9 11">Belongs to the DnaJ family.</text>
</comment>
<evidence type="ECO:0000256" key="6">
    <source>
        <dbReference type="ARBA" id="ARBA00022833"/>
    </source>
</evidence>
<dbReference type="PANTHER" id="PTHR43096:SF48">
    <property type="entry name" value="CHAPERONE PROTEIN DNAJ"/>
    <property type="match status" value="1"/>
</dbReference>
<dbReference type="SUPFAM" id="SSF49493">
    <property type="entry name" value="HSP40/DnaJ peptide-binding domain"/>
    <property type="match status" value="2"/>
</dbReference>
<dbReference type="GO" id="GO:0008270">
    <property type="term" value="F:zinc ion binding"/>
    <property type="evidence" value="ECO:0007669"/>
    <property type="project" value="UniProtKB-UniRule"/>
</dbReference>
<dbReference type="GO" id="GO:0006260">
    <property type="term" value="P:DNA replication"/>
    <property type="evidence" value="ECO:0007669"/>
    <property type="project" value="UniProtKB-KW"/>
</dbReference>
<dbReference type="InterPro" id="IPR002939">
    <property type="entry name" value="DnaJ_C"/>
</dbReference>
<evidence type="ECO:0000256" key="2">
    <source>
        <dbReference type="ARBA" id="ARBA00022705"/>
    </source>
</evidence>
<dbReference type="EMBL" id="SJDT01000003">
    <property type="protein sequence ID" value="TBW22007.1"/>
    <property type="molecule type" value="Genomic_DNA"/>
</dbReference>
<dbReference type="GO" id="GO:0051082">
    <property type="term" value="F:unfolded protein binding"/>
    <property type="evidence" value="ECO:0007669"/>
    <property type="project" value="UniProtKB-UniRule"/>
</dbReference>
<keyword evidence="1 11" id="KW-0963">Cytoplasm</keyword>
<dbReference type="CDD" id="cd10719">
    <property type="entry name" value="DnaJ_zf"/>
    <property type="match status" value="1"/>
</dbReference>
<dbReference type="InterPro" id="IPR001623">
    <property type="entry name" value="DnaJ_domain"/>
</dbReference>
<feature type="binding site" evidence="11">
    <location>
        <position position="157"/>
    </location>
    <ligand>
        <name>Zn(2+)</name>
        <dbReference type="ChEBI" id="CHEBI:29105"/>
        <label>2</label>
    </ligand>
</feature>
<dbReference type="InterPro" id="IPR036410">
    <property type="entry name" value="HSP_DnaJ_Cys-rich_dom_sf"/>
</dbReference>
<dbReference type="GO" id="GO:0005737">
    <property type="term" value="C:cytoplasm"/>
    <property type="evidence" value="ECO:0007669"/>
    <property type="project" value="UniProtKB-SubCell"/>
</dbReference>
<feature type="binding site" evidence="11">
    <location>
        <position position="140"/>
    </location>
    <ligand>
        <name>Zn(2+)</name>
        <dbReference type="ChEBI" id="CHEBI:29105"/>
        <label>1</label>
    </ligand>
</feature>
<keyword evidence="2 11" id="KW-0235">DNA replication</keyword>